<proteinExistence type="predicted"/>
<keyword evidence="2" id="KW-1185">Reference proteome</keyword>
<evidence type="ECO:0000313" key="2">
    <source>
        <dbReference type="Proteomes" id="UP000235145"/>
    </source>
</evidence>
<dbReference type="Proteomes" id="UP000235145">
    <property type="component" value="Unassembled WGS sequence"/>
</dbReference>
<gene>
    <name evidence="1" type="ORF">LSAT_V11C300106760</name>
</gene>
<organism evidence="1 2">
    <name type="scientific">Lactuca sativa</name>
    <name type="common">Garden lettuce</name>
    <dbReference type="NCBI Taxonomy" id="4236"/>
    <lineage>
        <taxon>Eukaryota</taxon>
        <taxon>Viridiplantae</taxon>
        <taxon>Streptophyta</taxon>
        <taxon>Embryophyta</taxon>
        <taxon>Tracheophyta</taxon>
        <taxon>Spermatophyta</taxon>
        <taxon>Magnoliopsida</taxon>
        <taxon>eudicotyledons</taxon>
        <taxon>Gunneridae</taxon>
        <taxon>Pentapetalae</taxon>
        <taxon>asterids</taxon>
        <taxon>campanulids</taxon>
        <taxon>Asterales</taxon>
        <taxon>Asteraceae</taxon>
        <taxon>Cichorioideae</taxon>
        <taxon>Cichorieae</taxon>
        <taxon>Lactucinae</taxon>
        <taxon>Lactuca</taxon>
    </lineage>
</organism>
<name>A0A9R1VZH9_LACSA</name>
<dbReference type="EMBL" id="NBSK02000003">
    <property type="protein sequence ID" value="KAJ0216937.1"/>
    <property type="molecule type" value="Genomic_DNA"/>
</dbReference>
<protein>
    <submittedName>
        <fullName evidence="1">Uncharacterized protein</fullName>
    </submittedName>
</protein>
<accession>A0A9R1VZH9</accession>
<evidence type="ECO:0000313" key="1">
    <source>
        <dbReference type="EMBL" id="KAJ0216937.1"/>
    </source>
</evidence>
<dbReference type="AlphaFoldDB" id="A0A9R1VZH9"/>
<comment type="caution">
    <text evidence="1">The sequence shown here is derived from an EMBL/GenBank/DDBJ whole genome shotgun (WGS) entry which is preliminary data.</text>
</comment>
<reference evidence="1 2" key="1">
    <citation type="journal article" date="2017" name="Nat. Commun.">
        <title>Genome assembly with in vitro proximity ligation data and whole-genome triplication in lettuce.</title>
        <authorList>
            <person name="Reyes-Chin-Wo S."/>
            <person name="Wang Z."/>
            <person name="Yang X."/>
            <person name="Kozik A."/>
            <person name="Arikit S."/>
            <person name="Song C."/>
            <person name="Xia L."/>
            <person name="Froenicke L."/>
            <person name="Lavelle D.O."/>
            <person name="Truco M.J."/>
            <person name="Xia R."/>
            <person name="Zhu S."/>
            <person name="Xu C."/>
            <person name="Xu H."/>
            <person name="Xu X."/>
            <person name="Cox K."/>
            <person name="Korf I."/>
            <person name="Meyers B.C."/>
            <person name="Michelmore R.W."/>
        </authorList>
    </citation>
    <scope>NUCLEOTIDE SEQUENCE [LARGE SCALE GENOMIC DNA]</scope>
    <source>
        <strain evidence="2">cv. Salinas</strain>
        <tissue evidence="1">Seedlings</tissue>
    </source>
</reference>
<sequence length="93" mass="10071">MWGLRNVGENVNVQEVYGYNGTEIMYYHFRLPNEGFDFGLRALGLICGPYSPEPQTLATITVFGTRSTLGELGRADIHSGGRGGLGSRVGGTF</sequence>